<proteinExistence type="predicted"/>
<evidence type="ECO:0000313" key="2">
    <source>
        <dbReference type="Proteomes" id="UP001056937"/>
    </source>
</evidence>
<protein>
    <submittedName>
        <fullName evidence="1">Uncharacterized protein</fullName>
    </submittedName>
</protein>
<keyword evidence="2" id="KW-1185">Reference proteome</keyword>
<evidence type="ECO:0000313" key="1">
    <source>
        <dbReference type="EMBL" id="USI73639.1"/>
    </source>
</evidence>
<gene>
    <name evidence="1" type="ORF">LHA26_03970</name>
</gene>
<dbReference type="RefSeq" id="WP_252167445.1">
    <property type="nucleotide sequence ID" value="NZ_CP084930.1"/>
</dbReference>
<organism evidence="1 2">
    <name type="scientific">Sphingomonas morindae</name>
    <dbReference type="NCBI Taxonomy" id="1541170"/>
    <lineage>
        <taxon>Bacteria</taxon>
        <taxon>Pseudomonadati</taxon>
        <taxon>Pseudomonadota</taxon>
        <taxon>Alphaproteobacteria</taxon>
        <taxon>Sphingomonadales</taxon>
        <taxon>Sphingomonadaceae</taxon>
        <taxon>Sphingomonas</taxon>
    </lineage>
</organism>
<name>A0ABY4X9X3_9SPHN</name>
<accession>A0ABY4X9X3</accession>
<reference evidence="1" key="1">
    <citation type="journal article" date="2022" name="Toxins">
        <title>Genomic Analysis of Sphingopyxis sp. USTB-05 for Biodegrading Cyanobacterial Hepatotoxins.</title>
        <authorList>
            <person name="Liu C."/>
            <person name="Xu Q."/>
            <person name="Zhao Z."/>
            <person name="Zhang H."/>
            <person name="Liu X."/>
            <person name="Yin C."/>
            <person name="Liu Y."/>
            <person name="Yan H."/>
        </authorList>
    </citation>
    <scope>NUCLEOTIDE SEQUENCE</scope>
    <source>
        <strain evidence="1">NBD5</strain>
    </source>
</reference>
<dbReference type="Proteomes" id="UP001056937">
    <property type="component" value="Chromosome 1"/>
</dbReference>
<sequence>MMIAARFKTIVWVACVAVAALGCYLVSLKVAAERAQMARLDRHLMLAQSDIRQLSTELGTRSRLVQLERWNADVLALTAPKAAQYLNGEMQLASLAAPGADQGVPTTPAAAALQAPPAVAQVAYTPVEKPASGLLHSVSLDLDEGAQPVLRHAALVRPRGAALVAPQRVAYLGKTDRP</sequence>
<dbReference type="EMBL" id="CP084930">
    <property type="protein sequence ID" value="USI73639.1"/>
    <property type="molecule type" value="Genomic_DNA"/>
</dbReference>
<dbReference type="PROSITE" id="PS51257">
    <property type="entry name" value="PROKAR_LIPOPROTEIN"/>
    <property type="match status" value="1"/>
</dbReference>